<feature type="transmembrane region" description="Helical" evidence="1">
    <location>
        <begin position="201"/>
        <end position="223"/>
    </location>
</feature>
<dbReference type="KEGG" id="apra:G3A50_02575"/>
<keyword evidence="4" id="KW-1185">Reference proteome</keyword>
<keyword evidence="1" id="KW-0812">Transmembrane</keyword>
<feature type="transmembrane region" description="Helical" evidence="1">
    <location>
        <begin position="122"/>
        <end position="146"/>
    </location>
</feature>
<proteinExistence type="predicted"/>
<dbReference type="GO" id="GO:0016747">
    <property type="term" value="F:acyltransferase activity, transferring groups other than amino-acyl groups"/>
    <property type="evidence" value="ECO:0007669"/>
    <property type="project" value="InterPro"/>
</dbReference>
<keyword evidence="3" id="KW-0012">Acyltransferase</keyword>
<dbReference type="InterPro" id="IPR050879">
    <property type="entry name" value="Acyltransferase_3"/>
</dbReference>
<dbReference type="PANTHER" id="PTHR23028:SF53">
    <property type="entry name" value="ACYL_TRANSF_3 DOMAIN-CONTAINING PROTEIN"/>
    <property type="match status" value="1"/>
</dbReference>
<feature type="transmembrane region" description="Helical" evidence="1">
    <location>
        <begin position="40"/>
        <end position="62"/>
    </location>
</feature>
<keyword evidence="1" id="KW-1133">Transmembrane helix</keyword>
<feature type="transmembrane region" description="Helical" evidence="1">
    <location>
        <begin position="12"/>
        <end position="34"/>
    </location>
</feature>
<keyword evidence="1" id="KW-0472">Membrane</keyword>
<dbReference type="AlphaFoldDB" id="A0A6P1YIB4"/>
<name>A0A6P1YIB4_9HYPH</name>
<dbReference type="Pfam" id="PF01757">
    <property type="entry name" value="Acyl_transf_3"/>
    <property type="match status" value="1"/>
</dbReference>
<dbReference type="GO" id="GO:0009103">
    <property type="term" value="P:lipopolysaccharide biosynthetic process"/>
    <property type="evidence" value="ECO:0007669"/>
    <property type="project" value="TreeGrafter"/>
</dbReference>
<evidence type="ECO:0000313" key="4">
    <source>
        <dbReference type="Proteomes" id="UP000464751"/>
    </source>
</evidence>
<keyword evidence="3" id="KW-0808">Transferase</keyword>
<dbReference type="RefSeq" id="WP_163073797.1">
    <property type="nucleotide sequence ID" value="NZ_CP048630.1"/>
</dbReference>
<gene>
    <name evidence="3" type="ORF">G3A50_02575</name>
</gene>
<dbReference type="InterPro" id="IPR002656">
    <property type="entry name" value="Acyl_transf_3_dom"/>
</dbReference>
<dbReference type="PANTHER" id="PTHR23028">
    <property type="entry name" value="ACETYLTRANSFERASE"/>
    <property type="match status" value="1"/>
</dbReference>
<organism evidence="3 4">
    <name type="scientific">Ancylobacter pratisalsi</name>
    <dbReference type="NCBI Taxonomy" id="1745854"/>
    <lineage>
        <taxon>Bacteria</taxon>
        <taxon>Pseudomonadati</taxon>
        <taxon>Pseudomonadota</taxon>
        <taxon>Alphaproteobacteria</taxon>
        <taxon>Hyphomicrobiales</taxon>
        <taxon>Xanthobacteraceae</taxon>
        <taxon>Ancylobacter</taxon>
    </lineage>
</organism>
<dbReference type="GO" id="GO:0016020">
    <property type="term" value="C:membrane"/>
    <property type="evidence" value="ECO:0007669"/>
    <property type="project" value="TreeGrafter"/>
</dbReference>
<evidence type="ECO:0000313" key="3">
    <source>
        <dbReference type="EMBL" id="QIB32710.1"/>
    </source>
</evidence>
<feature type="transmembrane region" description="Helical" evidence="1">
    <location>
        <begin position="158"/>
        <end position="181"/>
    </location>
</feature>
<evidence type="ECO:0000256" key="1">
    <source>
        <dbReference type="SAM" id="Phobius"/>
    </source>
</evidence>
<feature type="transmembrane region" description="Helical" evidence="1">
    <location>
        <begin position="273"/>
        <end position="289"/>
    </location>
</feature>
<accession>A0A6P1YIB4</accession>
<protein>
    <submittedName>
        <fullName evidence="3">Acyltransferase</fullName>
    </submittedName>
</protein>
<sequence length="382" mass="44145">MPCKVTPMRLDSLTALRFFAAFSVFLHHCVPLGITFSDYMFNLNLGWTVSFFFVLSGFVLSLSRDNRLHTRRDRSNFIIERFFRIWPLHLTCALIYFLTIPITGQFERYYLFFTLQHAWVPAYSTAFFMNAVSWSISVELFFYIMFPFIFFTRVRNMVLFAMLWAAGVFSFMAVVSWHPQWFSFSPEVPNLLESGVTEHSFFYFFPPVRLCEFIGGMLTYQVFKRVRLSDASATIAQAAALLLVLAYMVSSQTVIAFFYGIYPRVATDNFDNYGMYPLFCVFIWAFAYQDGLLARKVSHKYLVWLGEISFSFYMIHQIVITNLHQNLQVGAYGFPLLWVVVAFAVSVGASWLLHGGVEKPALNFVKRRLYGARPVPPTALAP</sequence>
<reference evidence="3 4" key="1">
    <citation type="submission" date="2020-02" db="EMBL/GenBank/DDBJ databases">
        <authorList>
            <person name="Li G."/>
        </authorList>
    </citation>
    <scope>NUCLEOTIDE SEQUENCE [LARGE SCALE GENOMIC DNA]</scope>
    <source>
        <strain evidence="3 4">DSM 102029</strain>
    </source>
</reference>
<evidence type="ECO:0000259" key="2">
    <source>
        <dbReference type="Pfam" id="PF01757"/>
    </source>
</evidence>
<dbReference type="EMBL" id="CP048630">
    <property type="protein sequence ID" value="QIB32710.1"/>
    <property type="molecule type" value="Genomic_DNA"/>
</dbReference>
<feature type="transmembrane region" description="Helical" evidence="1">
    <location>
        <begin position="332"/>
        <end position="353"/>
    </location>
</feature>
<feature type="transmembrane region" description="Helical" evidence="1">
    <location>
        <begin position="83"/>
        <end position="102"/>
    </location>
</feature>
<feature type="domain" description="Acyltransferase 3" evidence="2">
    <location>
        <begin position="12"/>
        <end position="354"/>
    </location>
</feature>
<dbReference type="Proteomes" id="UP000464751">
    <property type="component" value="Chromosome"/>
</dbReference>
<feature type="transmembrane region" description="Helical" evidence="1">
    <location>
        <begin position="301"/>
        <end position="320"/>
    </location>
</feature>
<feature type="transmembrane region" description="Helical" evidence="1">
    <location>
        <begin position="235"/>
        <end position="261"/>
    </location>
</feature>